<accession>A0A0D0DKW9</accession>
<protein>
    <submittedName>
        <fullName evidence="2">Uncharacterized protein</fullName>
    </submittedName>
</protein>
<name>A0A0D0DKW9_9AGAM</name>
<dbReference type="Proteomes" id="UP000054538">
    <property type="component" value="Unassembled WGS sequence"/>
</dbReference>
<reference evidence="2 3" key="1">
    <citation type="submission" date="2014-04" db="EMBL/GenBank/DDBJ databases">
        <authorList>
            <consortium name="DOE Joint Genome Institute"/>
            <person name="Kuo A."/>
            <person name="Kohler A."/>
            <person name="Jargeat P."/>
            <person name="Nagy L.G."/>
            <person name="Floudas D."/>
            <person name="Copeland A."/>
            <person name="Barry K.W."/>
            <person name="Cichocki N."/>
            <person name="Veneault-Fourrey C."/>
            <person name="LaButti K."/>
            <person name="Lindquist E.A."/>
            <person name="Lipzen A."/>
            <person name="Lundell T."/>
            <person name="Morin E."/>
            <person name="Murat C."/>
            <person name="Sun H."/>
            <person name="Tunlid A."/>
            <person name="Henrissat B."/>
            <person name="Grigoriev I.V."/>
            <person name="Hibbett D.S."/>
            <person name="Martin F."/>
            <person name="Nordberg H.P."/>
            <person name="Cantor M.N."/>
            <person name="Hua S.X."/>
        </authorList>
    </citation>
    <scope>NUCLEOTIDE SEQUENCE [LARGE SCALE GENOMIC DNA]</scope>
    <source>
        <strain evidence="2 3">Ve08.2h10</strain>
    </source>
</reference>
<feature type="compositionally biased region" description="Polar residues" evidence="1">
    <location>
        <begin position="50"/>
        <end position="68"/>
    </location>
</feature>
<dbReference type="InParanoid" id="A0A0D0DKW9"/>
<gene>
    <name evidence="2" type="ORF">PAXRUDRAFT_830473</name>
</gene>
<reference evidence="3" key="2">
    <citation type="submission" date="2015-01" db="EMBL/GenBank/DDBJ databases">
        <title>Evolutionary Origins and Diversification of the Mycorrhizal Mutualists.</title>
        <authorList>
            <consortium name="DOE Joint Genome Institute"/>
            <consortium name="Mycorrhizal Genomics Consortium"/>
            <person name="Kohler A."/>
            <person name="Kuo A."/>
            <person name="Nagy L.G."/>
            <person name="Floudas D."/>
            <person name="Copeland A."/>
            <person name="Barry K.W."/>
            <person name="Cichocki N."/>
            <person name="Veneault-Fourrey C."/>
            <person name="LaButti K."/>
            <person name="Lindquist E.A."/>
            <person name="Lipzen A."/>
            <person name="Lundell T."/>
            <person name="Morin E."/>
            <person name="Murat C."/>
            <person name="Riley R."/>
            <person name="Ohm R."/>
            <person name="Sun H."/>
            <person name="Tunlid A."/>
            <person name="Henrissat B."/>
            <person name="Grigoriev I.V."/>
            <person name="Hibbett D.S."/>
            <person name="Martin F."/>
        </authorList>
    </citation>
    <scope>NUCLEOTIDE SEQUENCE [LARGE SCALE GENOMIC DNA]</scope>
    <source>
        <strain evidence="3">Ve08.2h10</strain>
    </source>
</reference>
<dbReference type="AlphaFoldDB" id="A0A0D0DKW9"/>
<dbReference type="EMBL" id="KN825339">
    <property type="protein sequence ID" value="KIK91863.1"/>
    <property type="molecule type" value="Genomic_DNA"/>
</dbReference>
<dbReference type="HOGENOM" id="CLU_2794699_0_0_1"/>
<organism evidence="2 3">
    <name type="scientific">Paxillus rubicundulus Ve08.2h10</name>
    <dbReference type="NCBI Taxonomy" id="930991"/>
    <lineage>
        <taxon>Eukaryota</taxon>
        <taxon>Fungi</taxon>
        <taxon>Dikarya</taxon>
        <taxon>Basidiomycota</taxon>
        <taxon>Agaricomycotina</taxon>
        <taxon>Agaricomycetes</taxon>
        <taxon>Agaricomycetidae</taxon>
        <taxon>Boletales</taxon>
        <taxon>Paxilineae</taxon>
        <taxon>Paxillaceae</taxon>
        <taxon>Paxillus</taxon>
    </lineage>
</organism>
<proteinExistence type="predicted"/>
<keyword evidence="3" id="KW-1185">Reference proteome</keyword>
<feature type="region of interest" description="Disordered" evidence="1">
    <location>
        <begin position="49"/>
        <end position="68"/>
    </location>
</feature>
<sequence>MPLPRLRILTVLRCRTLPSLICSQTPSTSTFNITLDKRQRNKIDHFTARRTPSYTASPIPQFSRQLQS</sequence>
<evidence type="ECO:0000313" key="3">
    <source>
        <dbReference type="Proteomes" id="UP000054538"/>
    </source>
</evidence>
<evidence type="ECO:0000256" key="1">
    <source>
        <dbReference type="SAM" id="MobiDB-lite"/>
    </source>
</evidence>
<evidence type="ECO:0000313" key="2">
    <source>
        <dbReference type="EMBL" id="KIK91863.1"/>
    </source>
</evidence>